<keyword evidence="17" id="KW-1185">Reference proteome</keyword>
<dbReference type="GO" id="GO:0006979">
    <property type="term" value="P:response to oxidative stress"/>
    <property type="evidence" value="ECO:0007669"/>
    <property type="project" value="UniProtKB-ARBA"/>
</dbReference>
<evidence type="ECO:0000256" key="2">
    <source>
        <dbReference type="ARBA" id="ARBA00007513"/>
    </source>
</evidence>
<gene>
    <name evidence="16" type="ORF">RGQ29_029312</name>
</gene>
<dbReference type="Gene3D" id="1.20.1260.10">
    <property type="match status" value="1"/>
</dbReference>
<dbReference type="InterPro" id="IPR009078">
    <property type="entry name" value="Ferritin-like_SF"/>
</dbReference>
<comment type="function">
    <text evidence="14">Stores iron in a soluble, non-toxic, readily available form. Important for iron homeostasis. Iron is taken up in the ferrous form and deposited as ferric hydroxides after oxidation.</text>
</comment>
<keyword evidence="4" id="KW-0150">Chloroplast</keyword>
<dbReference type="GO" id="GO:0009507">
    <property type="term" value="C:chloroplast"/>
    <property type="evidence" value="ECO:0007669"/>
    <property type="project" value="UniProtKB-SubCell"/>
</dbReference>
<evidence type="ECO:0000256" key="8">
    <source>
        <dbReference type="ARBA" id="ARBA00023002"/>
    </source>
</evidence>
<evidence type="ECO:0000256" key="11">
    <source>
        <dbReference type="ARBA" id="ARBA00026060"/>
    </source>
</evidence>
<evidence type="ECO:0000313" key="16">
    <source>
        <dbReference type="EMBL" id="KAK4579588.1"/>
    </source>
</evidence>
<name>A0AAN7EU76_QUERU</name>
<evidence type="ECO:0000256" key="12">
    <source>
        <dbReference type="ARBA" id="ARBA00047990"/>
    </source>
</evidence>
<accession>A0AAN7EU76</accession>
<protein>
    <recommendedName>
        <fullName evidence="14">Ferritin</fullName>
        <ecNumber evidence="14">1.16.3.1</ecNumber>
    </recommendedName>
</protein>
<comment type="caution">
    <text evidence="16">The sequence shown here is derived from an EMBL/GenBank/DDBJ whole genome shotgun (WGS) entry which is preliminary data.</text>
</comment>
<keyword evidence="6 13" id="KW-0479">Metal-binding</keyword>
<dbReference type="PROSITE" id="PS00204">
    <property type="entry name" value="FERRITIN_2"/>
    <property type="match status" value="1"/>
</dbReference>
<evidence type="ECO:0000256" key="10">
    <source>
        <dbReference type="ARBA" id="ARBA00025111"/>
    </source>
</evidence>
<dbReference type="EMBL" id="JAXUIC010000008">
    <property type="protein sequence ID" value="KAK4579588.1"/>
    <property type="molecule type" value="Genomic_DNA"/>
</dbReference>
<evidence type="ECO:0000313" key="17">
    <source>
        <dbReference type="Proteomes" id="UP001324115"/>
    </source>
</evidence>
<evidence type="ECO:0000256" key="6">
    <source>
        <dbReference type="ARBA" id="ARBA00022723"/>
    </source>
</evidence>
<feature type="binding site" evidence="13">
    <location>
        <position position="150"/>
    </location>
    <ligand>
        <name>Fe cation</name>
        <dbReference type="ChEBI" id="CHEBI:24875"/>
        <label>1</label>
    </ligand>
</feature>
<dbReference type="PROSITE" id="PS50905">
    <property type="entry name" value="FERRITIN_LIKE"/>
    <property type="match status" value="1"/>
</dbReference>
<keyword evidence="7" id="KW-0809">Transit peptide</keyword>
<comment type="function">
    <text evidence="10">Stores iron in a soluble, non-toxic, readily available form. Important for iron homeostasis. Has ferroxidase activity. Iron is taken up in the ferrous form and deposited as ferric hydroxides after oxidation.</text>
</comment>
<evidence type="ECO:0000256" key="9">
    <source>
        <dbReference type="ARBA" id="ARBA00023004"/>
    </source>
</evidence>
<dbReference type="EC" id="1.16.3.1" evidence="14"/>
<comment type="catalytic activity">
    <reaction evidence="12 14">
        <text>4 Fe(2+) + O2 + 4 H(+) = 4 Fe(3+) + 2 H2O</text>
        <dbReference type="Rhea" id="RHEA:11148"/>
        <dbReference type="ChEBI" id="CHEBI:15377"/>
        <dbReference type="ChEBI" id="CHEBI:15378"/>
        <dbReference type="ChEBI" id="CHEBI:15379"/>
        <dbReference type="ChEBI" id="CHEBI:29033"/>
        <dbReference type="ChEBI" id="CHEBI:29034"/>
        <dbReference type="EC" id="1.16.3.1"/>
    </reaction>
</comment>
<evidence type="ECO:0000256" key="3">
    <source>
        <dbReference type="ARBA" id="ARBA00022434"/>
    </source>
</evidence>
<evidence type="ECO:0000256" key="14">
    <source>
        <dbReference type="RuleBase" id="RU361145"/>
    </source>
</evidence>
<evidence type="ECO:0000256" key="7">
    <source>
        <dbReference type="ARBA" id="ARBA00022946"/>
    </source>
</evidence>
<dbReference type="FunFam" id="1.20.1260.10:FF:000006">
    <property type="entry name" value="Ferritin"/>
    <property type="match status" value="1"/>
</dbReference>
<dbReference type="PANTHER" id="PTHR11431">
    <property type="entry name" value="FERRITIN"/>
    <property type="match status" value="1"/>
</dbReference>
<comment type="subcellular location">
    <subcellularLocation>
        <location evidence="1">Plastid</location>
        <location evidence="1">Chloroplast</location>
    </subcellularLocation>
</comment>
<dbReference type="GO" id="GO:0008199">
    <property type="term" value="F:ferric iron binding"/>
    <property type="evidence" value="ECO:0007669"/>
    <property type="project" value="InterPro"/>
</dbReference>
<dbReference type="Pfam" id="PF00210">
    <property type="entry name" value="Ferritin"/>
    <property type="match status" value="1"/>
</dbReference>
<keyword evidence="9 13" id="KW-0408">Iron</keyword>
<dbReference type="InterPro" id="IPR014034">
    <property type="entry name" value="Ferritin_CS"/>
</dbReference>
<evidence type="ECO:0000256" key="4">
    <source>
        <dbReference type="ARBA" id="ARBA00022528"/>
    </source>
</evidence>
<feature type="binding site" evidence="13">
    <location>
        <position position="153"/>
    </location>
    <ligand>
        <name>Fe cation</name>
        <dbReference type="ChEBI" id="CHEBI:24875"/>
        <label>1</label>
    </ligand>
</feature>
<feature type="binding site" evidence="13">
    <location>
        <position position="199"/>
    </location>
    <ligand>
        <name>Fe cation</name>
        <dbReference type="ChEBI" id="CHEBI:24875"/>
        <label>1</label>
    </ligand>
</feature>
<sequence length="267" mass="30021">MLLKTVPSCSLLNPHVETLSPLPQPSSFSFSPLNSSAALASSSLRFSPAKRDTNFVLCASKGGANSKPLIGVVFEPFEEVKKELDLVPTVPQLSLARQKYADDCEAAINEQINVEYNVSYVYHAMFAYFDRDNVALKGIAKFFKESSEEERGHAEKFMEYQNKRGGRVRLQSIVMPLSEFDHAEKGDALYAMELALSLEKLTNEKLLNLYSVADRNKDVQLADFVENEFLTEQVEAIKKISEYVAQLRRVGKGHGTWHFDQMLLDEA</sequence>
<dbReference type="InterPro" id="IPR012347">
    <property type="entry name" value="Ferritin-like"/>
</dbReference>
<proteinExistence type="inferred from homology"/>
<dbReference type="GO" id="GO:0006879">
    <property type="term" value="P:intracellular iron ion homeostasis"/>
    <property type="evidence" value="ECO:0007669"/>
    <property type="project" value="UniProtKB-KW"/>
</dbReference>
<keyword evidence="5" id="KW-0934">Plastid</keyword>
<dbReference type="GO" id="GO:0004322">
    <property type="term" value="F:ferroxidase activity"/>
    <property type="evidence" value="ECO:0007669"/>
    <property type="project" value="UniProtKB-EC"/>
</dbReference>
<dbReference type="PANTHER" id="PTHR11431:SF75">
    <property type="entry name" value="FERRITIN"/>
    <property type="match status" value="1"/>
</dbReference>
<dbReference type="CDD" id="cd01056">
    <property type="entry name" value="Euk_Ferritin"/>
    <property type="match status" value="1"/>
</dbReference>
<dbReference type="InterPro" id="IPR008331">
    <property type="entry name" value="Ferritin_DPS_dom"/>
</dbReference>
<evidence type="ECO:0000259" key="15">
    <source>
        <dbReference type="PROSITE" id="PS50905"/>
    </source>
</evidence>
<dbReference type="GO" id="GO:0008198">
    <property type="term" value="F:ferrous iron binding"/>
    <property type="evidence" value="ECO:0007669"/>
    <property type="project" value="TreeGrafter"/>
</dbReference>
<feature type="domain" description="Ferritin-like diiron" evidence="15">
    <location>
        <begin position="98"/>
        <end position="251"/>
    </location>
</feature>
<dbReference type="SUPFAM" id="SSF47240">
    <property type="entry name" value="Ferritin-like"/>
    <property type="match status" value="1"/>
</dbReference>
<feature type="binding site" evidence="13">
    <location>
        <position position="115"/>
    </location>
    <ligand>
        <name>Fe cation</name>
        <dbReference type="ChEBI" id="CHEBI:24875"/>
        <label>1</label>
    </ligand>
</feature>
<dbReference type="Proteomes" id="UP001324115">
    <property type="component" value="Unassembled WGS sequence"/>
</dbReference>
<feature type="binding site" evidence="13">
    <location>
        <position position="233"/>
    </location>
    <ligand>
        <name>Fe cation</name>
        <dbReference type="ChEBI" id="CHEBI:24875"/>
        <label>1</label>
    </ligand>
</feature>
<dbReference type="InterPro" id="IPR001519">
    <property type="entry name" value="Ferritin"/>
</dbReference>
<dbReference type="AlphaFoldDB" id="A0AAN7EU76"/>
<dbReference type="InterPro" id="IPR009040">
    <property type="entry name" value="Ferritin-like_diiron"/>
</dbReference>
<evidence type="ECO:0000256" key="1">
    <source>
        <dbReference type="ARBA" id="ARBA00004229"/>
    </source>
</evidence>
<keyword evidence="3 14" id="KW-0409">Iron storage</keyword>
<organism evidence="16 17">
    <name type="scientific">Quercus rubra</name>
    <name type="common">Northern red oak</name>
    <name type="synonym">Quercus borealis</name>
    <dbReference type="NCBI Taxonomy" id="3512"/>
    <lineage>
        <taxon>Eukaryota</taxon>
        <taxon>Viridiplantae</taxon>
        <taxon>Streptophyta</taxon>
        <taxon>Embryophyta</taxon>
        <taxon>Tracheophyta</taxon>
        <taxon>Spermatophyta</taxon>
        <taxon>Magnoliopsida</taxon>
        <taxon>eudicotyledons</taxon>
        <taxon>Gunneridae</taxon>
        <taxon>Pentapetalae</taxon>
        <taxon>rosids</taxon>
        <taxon>fabids</taxon>
        <taxon>Fagales</taxon>
        <taxon>Fagaceae</taxon>
        <taxon>Quercus</taxon>
    </lineage>
</organism>
<comment type="similarity">
    <text evidence="2 14">Belongs to the ferritin family.</text>
</comment>
<evidence type="ECO:0000256" key="13">
    <source>
        <dbReference type="PIRSR" id="PIRSR601519-1"/>
    </source>
</evidence>
<dbReference type="GO" id="GO:0006826">
    <property type="term" value="P:iron ion transport"/>
    <property type="evidence" value="ECO:0007669"/>
    <property type="project" value="InterPro"/>
</dbReference>
<evidence type="ECO:0000256" key="5">
    <source>
        <dbReference type="ARBA" id="ARBA00022640"/>
    </source>
</evidence>
<keyword evidence="8 14" id="KW-0560">Oxidoreductase</keyword>
<comment type="subunit">
    <text evidence="11">Oligomer of 24 subunits. There are two types of subunits: L (light) chain and H (heavy) chain. The major chain can be light or heavy, depending on the species and tissue type. The functional molecule forms a roughly spherical shell with a diameter of 12 nm and contains a central cavity into which the insoluble mineral iron core is deposited.</text>
</comment>
<reference evidence="16 17" key="1">
    <citation type="journal article" date="2023" name="G3 (Bethesda)">
        <title>A haplotype-resolved chromosome-scale genome for Quercus rubra L. provides insights into the genetics of adaptive traits for red oak species.</title>
        <authorList>
            <person name="Kapoor B."/>
            <person name="Jenkins J."/>
            <person name="Schmutz J."/>
            <person name="Zhebentyayeva T."/>
            <person name="Kuelheim C."/>
            <person name="Coggeshall M."/>
            <person name="Heim C."/>
            <person name="Lasky J.R."/>
            <person name="Leites L."/>
            <person name="Islam-Faridi N."/>
            <person name="Romero-Severson J."/>
            <person name="DeLeo V.L."/>
            <person name="Lucas S.M."/>
            <person name="Lazic D."/>
            <person name="Gailing O."/>
            <person name="Carlson J."/>
            <person name="Staton M."/>
        </authorList>
    </citation>
    <scope>NUCLEOTIDE SEQUENCE [LARGE SCALE GENOMIC DNA]</scope>
    <source>
        <strain evidence="16">Pseudo-F2</strain>
    </source>
</reference>